<dbReference type="KEGG" id="ttt:THITE_2116843"/>
<comment type="similarity">
    <text evidence="3">Belongs to the RTC5 family.</text>
</comment>
<dbReference type="Pfam" id="PF07534">
    <property type="entry name" value="TLD"/>
    <property type="match status" value="1"/>
</dbReference>
<reference evidence="8 9" key="1">
    <citation type="journal article" date="2011" name="Nat. Biotechnol.">
        <title>Comparative genomic analysis of the thermophilic biomass-degrading fungi Myceliophthora thermophila and Thielavia terrestris.</title>
        <authorList>
            <person name="Berka R.M."/>
            <person name="Grigoriev I.V."/>
            <person name="Otillar R."/>
            <person name="Salamov A."/>
            <person name="Grimwood J."/>
            <person name="Reid I."/>
            <person name="Ishmael N."/>
            <person name="John T."/>
            <person name="Darmond C."/>
            <person name="Moisan M.-C."/>
            <person name="Henrissat B."/>
            <person name="Coutinho P.M."/>
            <person name="Lombard V."/>
            <person name="Natvig D.O."/>
            <person name="Lindquist E."/>
            <person name="Schmutz J."/>
            <person name="Lucas S."/>
            <person name="Harris P."/>
            <person name="Powlowski J."/>
            <person name="Bellemare A."/>
            <person name="Taylor D."/>
            <person name="Butler G."/>
            <person name="de Vries R.P."/>
            <person name="Allijn I.E."/>
            <person name="van den Brink J."/>
            <person name="Ushinsky S."/>
            <person name="Storms R."/>
            <person name="Powell A.J."/>
            <person name="Paulsen I.T."/>
            <person name="Elbourne L.D.H."/>
            <person name="Baker S.E."/>
            <person name="Magnuson J."/>
            <person name="LaBoissiere S."/>
            <person name="Clutterbuck A.J."/>
            <person name="Martinez D."/>
            <person name="Wogulis M."/>
            <person name="de Leon A.L."/>
            <person name="Rey M.W."/>
            <person name="Tsang A."/>
        </authorList>
    </citation>
    <scope>NUCLEOTIDE SEQUENCE [LARGE SCALE GENOMIC DNA]</scope>
    <source>
        <strain evidence="9">ATCC 38088 / NRRL 8126</strain>
    </source>
</reference>
<evidence type="ECO:0000313" key="9">
    <source>
        <dbReference type="Proteomes" id="UP000008181"/>
    </source>
</evidence>
<dbReference type="PANTHER" id="PTHR23354:SF130">
    <property type="entry name" value="RESTRICTION OF TELOMERE CAPPING PROTEIN 5"/>
    <property type="match status" value="1"/>
</dbReference>
<dbReference type="InterPro" id="IPR006571">
    <property type="entry name" value="TLDc_dom"/>
</dbReference>
<evidence type="ECO:0000256" key="6">
    <source>
        <dbReference type="SAM" id="MobiDB-lite"/>
    </source>
</evidence>
<feature type="compositionally biased region" description="Acidic residues" evidence="6">
    <location>
        <begin position="179"/>
        <end position="192"/>
    </location>
</feature>
<protein>
    <recommendedName>
        <fullName evidence="4">Restriction of telomere capping protein 5</fullName>
    </recommendedName>
</protein>
<dbReference type="EMBL" id="CP003011">
    <property type="protein sequence ID" value="AEO67784.1"/>
    <property type="molecule type" value="Genomic_DNA"/>
</dbReference>
<evidence type="ECO:0000256" key="5">
    <source>
        <dbReference type="ARBA" id="ARBA00022490"/>
    </source>
</evidence>
<dbReference type="STRING" id="578455.G2R775"/>
<gene>
    <name evidence="8" type="ORF">THITE_2116843</name>
</gene>
<evidence type="ECO:0000256" key="3">
    <source>
        <dbReference type="ARBA" id="ARBA00006731"/>
    </source>
</evidence>
<evidence type="ECO:0000313" key="8">
    <source>
        <dbReference type="EMBL" id="AEO67784.1"/>
    </source>
</evidence>
<comment type="function">
    <text evidence="1">May be involved in a process influencing telomere capping.</text>
</comment>
<dbReference type="GO" id="GO:0005737">
    <property type="term" value="C:cytoplasm"/>
    <property type="evidence" value="ECO:0007669"/>
    <property type="project" value="UniProtKB-SubCell"/>
</dbReference>
<dbReference type="RefSeq" id="XP_003654120.1">
    <property type="nucleotide sequence ID" value="XM_003654072.1"/>
</dbReference>
<dbReference type="OrthoDB" id="289228at2759"/>
<evidence type="ECO:0000259" key="7">
    <source>
        <dbReference type="PROSITE" id="PS51886"/>
    </source>
</evidence>
<evidence type="ECO:0000256" key="2">
    <source>
        <dbReference type="ARBA" id="ARBA00004496"/>
    </source>
</evidence>
<dbReference type="eggNOG" id="ENOG502QV3R">
    <property type="taxonomic scope" value="Eukaryota"/>
</dbReference>
<name>G2R775_THETT</name>
<dbReference type="HOGENOM" id="CLU_011918_1_0_1"/>
<accession>G2R775</accession>
<feature type="domain" description="TLDc" evidence="7">
    <location>
        <begin position="344"/>
        <end position="572"/>
    </location>
</feature>
<dbReference type="Proteomes" id="UP000008181">
    <property type="component" value="Chromosome 3"/>
</dbReference>
<dbReference type="GeneID" id="11518197"/>
<organism evidence="8 9">
    <name type="scientific">Thermothielavioides terrestris (strain ATCC 38088 / NRRL 8126)</name>
    <name type="common">Thielavia terrestris</name>
    <dbReference type="NCBI Taxonomy" id="578455"/>
    <lineage>
        <taxon>Eukaryota</taxon>
        <taxon>Fungi</taxon>
        <taxon>Dikarya</taxon>
        <taxon>Ascomycota</taxon>
        <taxon>Pezizomycotina</taxon>
        <taxon>Sordariomycetes</taxon>
        <taxon>Sordariomycetidae</taxon>
        <taxon>Sordariales</taxon>
        <taxon>Chaetomiaceae</taxon>
        <taxon>Thermothielavioides</taxon>
        <taxon>Thermothielavioides terrestris</taxon>
    </lineage>
</organism>
<evidence type="ECO:0000256" key="1">
    <source>
        <dbReference type="ARBA" id="ARBA00002738"/>
    </source>
</evidence>
<dbReference type="PANTHER" id="PTHR23354">
    <property type="entry name" value="NUCLEOLAR PROTEIN 7/ESTROGEN RECEPTOR COACTIVATOR-RELATED"/>
    <property type="match status" value="1"/>
</dbReference>
<feature type="region of interest" description="Disordered" evidence="6">
    <location>
        <begin position="141"/>
        <end position="192"/>
    </location>
</feature>
<keyword evidence="9" id="KW-1185">Reference proteome</keyword>
<dbReference type="PROSITE" id="PS51886">
    <property type="entry name" value="TLDC"/>
    <property type="match status" value="1"/>
</dbReference>
<evidence type="ECO:0000256" key="4">
    <source>
        <dbReference type="ARBA" id="ARBA00015163"/>
    </source>
</evidence>
<proteinExistence type="inferred from homology"/>
<comment type="subcellular location">
    <subcellularLocation>
        <location evidence="2">Cytoplasm</location>
    </subcellularLocation>
</comment>
<sequence>MGQAQSGETPARYSHEELSKQLADKFARKCFTPLELYSFRDVFNSLADHEHGIRYLKEDTIARFLEIPDALGVSAVLFQMVSCLGAFPFLEDAPAVLGLEQMIVVVTLLTERYRRVLAGGAADRRKLLFRSLAVYDRKLSDTRPTDVGSASGESGRKGADQDDGAALATSSPRGFAIDEPGDDDGDVGPDDDDDELVLAAFDSLGYVGAFRHGGLSTYHGAMIPADNWRKLIMLLLLAAPLGAQESLSSYSNRLSGEELDSLRSTAESVLASFLNVEQVPGIKFARFDRVIAASMPFMFNGLTPLFEHFLFSRNLDFHRHKDEEPRPTARPPELVQPLLEKTGSIMNASVLSQMSFFIPGSSLFRKLRLLYSGEEDGYSMGSFESKVFNWRAPTILLVSGTRLPDEAGYTHKGPASPFLASLPSLRFPPGNTSADRGETLTFGAYLSQPWKHTHRECFGAEDTILFQLRPIHDVFRASTVNKDYVSFTKPSASIQVGGISFGCPPPHPSQAYRRSNLISLGPVSLALEDGFEFGCFTHNYTSQGGAFQTSVSRRFDFQDRFEISSIEVWGCGGDDEARQQAERWAWEAREAEARRRINLGTGDIEADRMLLEMAGLVGGNRSGGSMG</sequence>
<dbReference type="GO" id="GO:0006979">
    <property type="term" value="P:response to oxidative stress"/>
    <property type="evidence" value="ECO:0007669"/>
    <property type="project" value="TreeGrafter"/>
</dbReference>
<keyword evidence="5" id="KW-0963">Cytoplasm</keyword>
<dbReference type="GO" id="GO:0005634">
    <property type="term" value="C:nucleus"/>
    <property type="evidence" value="ECO:0007669"/>
    <property type="project" value="TreeGrafter"/>
</dbReference>
<dbReference type="SMART" id="SM00584">
    <property type="entry name" value="TLDc"/>
    <property type="match status" value="1"/>
</dbReference>
<dbReference type="AlphaFoldDB" id="G2R775"/>